<evidence type="ECO:0000256" key="1">
    <source>
        <dbReference type="ARBA" id="ARBA00000085"/>
    </source>
</evidence>
<proteinExistence type="predicted"/>
<dbReference type="Pfam" id="PF07730">
    <property type="entry name" value="HisKA_3"/>
    <property type="match status" value="1"/>
</dbReference>
<dbReference type="Proteomes" id="UP000007962">
    <property type="component" value="Chromosome"/>
</dbReference>
<dbReference type="GO" id="GO:0000155">
    <property type="term" value="F:phosphorelay sensor kinase activity"/>
    <property type="evidence" value="ECO:0007669"/>
    <property type="project" value="InterPro"/>
</dbReference>
<dbReference type="PANTHER" id="PTHR24421:SF10">
    <property type="entry name" value="NITRATE_NITRITE SENSOR PROTEIN NARQ"/>
    <property type="match status" value="1"/>
</dbReference>
<evidence type="ECO:0000259" key="10">
    <source>
        <dbReference type="Pfam" id="PF07730"/>
    </source>
</evidence>
<keyword evidence="6 11" id="KW-0418">Kinase</keyword>
<dbReference type="GO" id="GO:0016020">
    <property type="term" value="C:membrane"/>
    <property type="evidence" value="ECO:0007669"/>
    <property type="project" value="InterPro"/>
</dbReference>
<organism evidence="11 12">
    <name type="scientific">Beutenbergia cavernae (strain ATCC BAA-8 / DSM 12333 / CCUG 43141 / JCM 11478 / NBRC 16432 / NCIMB 13614 / HKI 0122)</name>
    <dbReference type="NCBI Taxonomy" id="471853"/>
    <lineage>
        <taxon>Bacteria</taxon>
        <taxon>Bacillati</taxon>
        <taxon>Actinomycetota</taxon>
        <taxon>Actinomycetes</taxon>
        <taxon>Micrococcales</taxon>
        <taxon>Beutenbergiaceae</taxon>
        <taxon>Beutenbergia</taxon>
    </lineage>
</organism>
<comment type="catalytic activity">
    <reaction evidence="1">
        <text>ATP + protein L-histidine = ADP + protein N-phospho-L-histidine.</text>
        <dbReference type="EC" id="2.7.13.3"/>
    </reaction>
</comment>
<name>C5BXQ2_BEUC1</name>
<dbReference type="Gene3D" id="1.20.5.1930">
    <property type="match status" value="1"/>
</dbReference>
<evidence type="ECO:0000256" key="9">
    <source>
        <dbReference type="SAM" id="Phobius"/>
    </source>
</evidence>
<keyword evidence="9" id="KW-0812">Transmembrane</keyword>
<dbReference type="STRING" id="471853.Bcav_2690"/>
<sequence>MTTSAGRSSPGAVESWALPGELARAVDEPSLLDPRRAAPRTTRDWIVDSVFFVVAVGIWLAETRALLSGFDIPAWLFRVDLMAGALMCVAMWWRRRFPVALGLMAAVVGSFSNSATGASLVCLFSLALHRGWRWSLPVTALALALGLPYLTTYFPAEVGSAVTWVVLVALLLLVVMIAGLAVRARRQVLLVLRERADAARREEGLRLERARDAERERIAREMHDVLAHRLSLLAVHAGALEYRVNQVAAAGAPPLTPADLERSVGVVRSNAHLALEELRGVLQVLRGSGEDDDGAAPPAPTLAGLPRLVQESESAGQRVRFTLDVPGDGADDALRPIGVGEAIPDGVQRTVYRVVQEGLTNARKHAPGAEVHVRIQVERGLAVVAVANPVPIGVTSSELPGARTGLHGLGERVRLHVGRDGDRGTVTHGIDGGQFRLDARIPWEP</sequence>
<dbReference type="InterPro" id="IPR011712">
    <property type="entry name" value="Sig_transdc_His_kin_sub3_dim/P"/>
</dbReference>
<protein>
    <recommendedName>
        <fullName evidence="2">histidine kinase</fullName>
        <ecNumber evidence="2">2.7.13.3</ecNumber>
    </recommendedName>
</protein>
<dbReference type="EMBL" id="CP001618">
    <property type="protein sequence ID" value="ACQ80935.1"/>
    <property type="molecule type" value="Genomic_DNA"/>
</dbReference>
<evidence type="ECO:0000313" key="11">
    <source>
        <dbReference type="EMBL" id="ACQ80935.1"/>
    </source>
</evidence>
<evidence type="ECO:0000256" key="4">
    <source>
        <dbReference type="ARBA" id="ARBA00022679"/>
    </source>
</evidence>
<dbReference type="AlphaFoldDB" id="C5BXQ2"/>
<evidence type="ECO:0000256" key="3">
    <source>
        <dbReference type="ARBA" id="ARBA00022553"/>
    </source>
</evidence>
<feature type="transmembrane region" description="Helical" evidence="9">
    <location>
        <begin position="161"/>
        <end position="182"/>
    </location>
</feature>
<dbReference type="KEGG" id="bcv:Bcav_2690"/>
<dbReference type="InterPro" id="IPR050482">
    <property type="entry name" value="Sensor_HK_TwoCompSys"/>
</dbReference>
<dbReference type="PANTHER" id="PTHR24421">
    <property type="entry name" value="NITRATE/NITRITE SENSOR PROTEIN NARX-RELATED"/>
    <property type="match status" value="1"/>
</dbReference>
<reference evidence="11 12" key="1">
    <citation type="journal article" date="2009" name="Stand. Genomic Sci.">
        <title>Complete genome sequence of Beutenbergia cavernae type strain (HKI 0122).</title>
        <authorList>
            <person name="Land M."/>
            <person name="Pukall R."/>
            <person name="Abt B."/>
            <person name="Goker M."/>
            <person name="Rohde M."/>
            <person name="Glavina Del Rio T."/>
            <person name="Tice H."/>
            <person name="Copeland A."/>
            <person name="Cheng J.F."/>
            <person name="Lucas S."/>
            <person name="Chen F."/>
            <person name="Nolan M."/>
            <person name="Bruce D."/>
            <person name="Goodwin L."/>
            <person name="Pitluck S."/>
            <person name="Ivanova N."/>
            <person name="Mavromatis K."/>
            <person name="Ovchinnikova G."/>
            <person name="Pati A."/>
            <person name="Chen A."/>
            <person name="Palaniappan K."/>
            <person name="Hauser L."/>
            <person name="Chang Y.J."/>
            <person name="Jefferies C.C."/>
            <person name="Saunders E."/>
            <person name="Brettin T."/>
            <person name="Detter J.C."/>
            <person name="Han C."/>
            <person name="Chain P."/>
            <person name="Bristow J."/>
            <person name="Eisen J.A."/>
            <person name="Markowitz V."/>
            <person name="Hugenholtz P."/>
            <person name="Kyrpides N.C."/>
            <person name="Klenk H.P."/>
            <person name="Lapidus A."/>
        </authorList>
    </citation>
    <scope>NUCLEOTIDE SEQUENCE [LARGE SCALE GENOMIC DNA]</scope>
    <source>
        <strain evidence="12">ATCC BAA-8 / DSM 12333 / NBRC 16432</strain>
    </source>
</reference>
<keyword evidence="5" id="KW-0547">Nucleotide-binding</keyword>
<keyword evidence="9" id="KW-1133">Transmembrane helix</keyword>
<evidence type="ECO:0000256" key="5">
    <source>
        <dbReference type="ARBA" id="ARBA00022741"/>
    </source>
</evidence>
<evidence type="ECO:0000256" key="2">
    <source>
        <dbReference type="ARBA" id="ARBA00012438"/>
    </source>
</evidence>
<dbReference type="Gene3D" id="3.30.565.10">
    <property type="entry name" value="Histidine kinase-like ATPase, C-terminal domain"/>
    <property type="match status" value="1"/>
</dbReference>
<keyword evidence="4" id="KW-0808">Transferase</keyword>
<accession>C5BXQ2</accession>
<keyword evidence="12" id="KW-1185">Reference proteome</keyword>
<dbReference type="RefSeq" id="WP_015883175.1">
    <property type="nucleotide sequence ID" value="NC_012669.1"/>
</dbReference>
<dbReference type="eggNOG" id="COG4585">
    <property type="taxonomic scope" value="Bacteria"/>
</dbReference>
<feature type="domain" description="Signal transduction histidine kinase subgroup 3 dimerisation and phosphoacceptor" evidence="10">
    <location>
        <begin position="214"/>
        <end position="288"/>
    </location>
</feature>
<dbReference type="OrthoDB" id="227596at2"/>
<evidence type="ECO:0000256" key="7">
    <source>
        <dbReference type="ARBA" id="ARBA00022840"/>
    </source>
</evidence>
<feature type="transmembrane region" description="Helical" evidence="9">
    <location>
        <begin position="45"/>
        <end position="63"/>
    </location>
</feature>
<keyword evidence="3" id="KW-0597">Phosphoprotein</keyword>
<evidence type="ECO:0000256" key="6">
    <source>
        <dbReference type="ARBA" id="ARBA00022777"/>
    </source>
</evidence>
<keyword evidence="9" id="KW-0472">Membrane</keyword>
<dbReference type="GO" id="GO:0046983">
    <property type="term" value="F:protein dimerization activity"/>
    <property type="evidence" value="ECO:0007669"/>
    <property type="project" value="InterPro"/>
</dbReference>
<evidence type="ECO:0000256" key="8">
    <source>
        <dbReference type="ARBA" id="ARBA00023012"/>
    </source>
</evidence>
<feature type="transmembrane region" description="Helical" evidence="9">
    <location>
        <begin position="99"/>
        <end position="127"/>
    </location>
</feature>
<dbReference type="InterPro" id="IPR036890">
    <property type="entry name" value="HATPase_C_sf"/>
</dbReference>
<gene>
    <name evidence="11" type="ordered locus">Bcav_2690</name>
</gene>
<dbReference type="HOGENOM" id="CLU_000445_20_1_11"/>
<dbReference type="EC" id="2.7.13.3" evidence="2"/>
<dbReference type="GO" id="GO:0005524">
    <property type="term" value="F:ATP binding"/>
    <property type="evidence" value="ECO:0007669"/>
    <property type="project" value="UniProtKB-KW"/>
</dbReference>
<feature type="transmembrane region" description="Helical" evidence="9">
    <location>
        <begin position="75"/>
        <end position="93"/>
    </location>
</feature>
<keyword evidence="8" id="KW-0902">Two-component regulatory system</keyword>
<keyword evidence="7" id="KW-0067">ATP-binding</keyword>
<evidence type="ECO:0000313" key="12">
    <source>
        <dbReference type="Proteomes" id="UP000007962"/>
    </source>
</evidence>
<feature type="transmembrane region" description="Helical" evidence="9">
    <location>
        <begin position="134"/>
        <end position="155"/>
    </location>
</feature>
<dbReference type="CDD" id="cd16917">
    <property type="entry name" value="HATPase_UhpB-NarQ-NarX-like"/>
    <property type="match status" value="1"/>
</dbReference>